<feature type="compositionally biased region" description="Low complexity" evidence="1">
    <location>
        <begin position="186"/>
        <end position="229"/>
    </location>
</feature>
<feature type="compositionally biased region" description="Polar residues" evidence="1">
    <location>
        <begin position="236"/>
        <end position="255"/>
    </location>
</feature>
<feature type="compositionally biased region" description="Basic and acidic residues" evidence="1">
    <location>
        <begin position="399"/>
        <end position="423"/>
    </location>
</feature>
<name>A0ABW4GHP2_9ACTN</name>
<gene>
    <name evidence="2" type="ORF">ACFSJ0_34810</name>
</gene>
<organism evidence="2 3">
    <name type="scientific">Nonomuraea guangzhouensis</name>
    <dbReference type="NCBI Taxonomy" id="1291555"/>
    <lineage>
        <taxon>Bacteria</taxon>
        <taxon>Bacillati</taxon>
        <taxon>Actinomycetota</taxon>
        <taxon>Actinomycetes</taxon>
        <taxon>Streptosporangiales</taxon>
        <taxon>Streptosporangiaceae</taxon>
        <taxon>Nonomuraea</taxon>
    </lineage>
</organism>
<feature type="compositionally biased region" description="Acidic residues" evidence="1">
    <location>
        <begin position="172"/>
        <end position="182"/>
    </location>
</feature>
<feature type="compositionally biased region" description="Low complexity" evidence="1">
    <location>
        <begin position="283"/>
        <end position="307"/>
    </location>
</feature>
<evidence type="ECO:0000313" key="2">
    <source>
        <dbReference type="EMBL" id="MFD1542267.1"/>
    </source>
</evidence>
<dbReference type="RefSeq" id="WP_378623737.1">
    <property type="nucleotide sequence ID" value="NZ_JBHUCM010000031.1"/>
</dbReference>
<keyword evidence="3" id="KW-1185">Reference proteome</keyword>
<dbReference type="EMBL" id="JBHUCM010000031">
    <property type="protein sequence ID" value="MFD1542267.1"/>
    <property type="molecule type" value="Genomic_DNA"/>
</dbReference>
<feature type="compositionally biased region" description="Gly residues" evidence="1">
    <location>
        <begin position="351"/>
        <end position="361"/>
    </location>
</feature>
<feature type="compositionally biased region" description="Polar residues" evidence="1">
    <location>
        <begin position="8"/>
        <end position="19"/>
    </location>
</feature>
<proteinExistence type="predicted"/>
<comment type="caution">
    <text evidence="2">The sequence shown here is derived from an EMBL/GenBank/DDBJ whole genome shotgun (WGS) entry which is preliminary data.</text>
</comment>
<sequence length="499" mass="48827">MAEFGTVGRSSIDSLLNWSSPPPPDGPGEVQVGTAPPGSVDGGTTVIVAGGANGAAAPVSTQNGDTSGDPGRLVEAGSSGDQTAQTGTVDDQAIPPDQAGPAVDQIPPDQAGPAVDQIPPDQAGPADGQGDPTVIESDQLSVGPETVDDVIDGEPGSVDPQAAEGDPAWEPSDADQSTDPDGTDATQDPNDPQNQDDTGNQDDQNGTDTGDQSDTGDQGGTSDQQTDPGSADGQGDASQTDPADSQTDPGGQTDPNAPDGQGDTTVPEIPSDAGGGGTGDPGSGTPETPTTETPTPETPSAETPAADLPTAETPAVETPSADTPSAETPAADMPSADMPSANTPSAETPGSTGGGGGGDGGGGDDKGKGGDQTGGTDTTGLGKDAKLAGGGVGGGWRKAHPDVMEKLGKKIGPTEDGKGDTPGDHMGAAENTARNVDIGFPGFGLVGSMTFGSAYSSARTSAADYLKSAKNQLGVWDAQLREGAGVVREANDKSTAKKS</sequence>
<reference evidence="3" key="1">
    <citation type="journal article" date="2019" name="Int. J. Syst. Evol. Microbiol.">
        <title>The Global Catalogue of Microorganisms (GCM) 10K type strain sequencing project: providing services to taxonomists for standard genome sequencing and annotation.</title>
        <authorList>
            <consortium name="The Broad Institute Genomics Platform"/>
            <consortium name="The Broad Institute Genome Sequencing Center for Infectious Disease"/>
            <person name="Wu L."/>
            <person name="Ma J."/>
        </authorList>
    </citation>
    <scope>NUCLEOTIDE SEQUENCE [LARGE SCALE GENOMIC DNA]</scope>
    <source>
        <strain evidence="3">CGMCC 1.15399</strain>
    </source>
</reference>
<feature type="compositionally biased region" description="Gly residues" evidence="1">
    <location>
        <begin position="273"/>
        <end position="282"/>
    </location>
</feature>
<evidence type="ECO:0000313" key="3">
    <source>
        <dbReference type="Proteomes" id="UP001597097"/>
    </source>
</evidence>
<feature type="compositionally biased region" description="Low complexity" evidence="1">
    <location>
        <begin position="42"/>
        <end position="57"/>
    </location>
</feature>
<accession>A0ABW4GHP2</accession>
<protein>
    <submittedName>
        <fullName evidence="2">Uncharacterized protein</fullName>
    </submittedName>
</protein>
<evidence type="ECO:0000256" key="1">
    <source>
        <dbReference type="SAM" id="MobiDB-lite"/>
    </source>
</evidence>
<feature type="compositionally biased region" description="Polar residues" evidence="1">
    <location>
        <begin position="79"/>
        <end position="89"/>
    </location>
</feature>
<dbReference type="Proteomes" id="UP001597097">
    <property type="component" value="Unassembled WGS sequence"/>
</dbReference>
<feature type="region of interest" description="Disordered" evidence="1">
    <location>
        <begin position="1"/>
        <end position="429"/>
    </location>
</feature>